<keyword evidence="8 11" id="KW-1133">Transmembrane helix</keyword>
<dbReference type="CDD" id="cd06225">
    <property type="entry name" value="HAMP"/>
    <property type="match status" value="1"/>
</dbReference>
<dbReference type="InterPro" id="IPR003661">
    <property type="entry name" value="HisK_dim/P_dom"/>
</dbReference>
<feature type="domain" description="HAMP" evidence="13">
    <location>
        <begin position="250"/>
        <end position="305"/>
    </location>
</feature>
<evidence type="ECO:0000256" key="7">
    <source>
        <dbReference type="ARBA" id="ARBA00022777"/>
    </source>
</evidence>
<dbReference type="EMBL" id="FSQW01000002">
    <property type="protein sequence ID" value="SIN91802.1"/>
    <property type="molecule type" value="Genomic_DNA"/>
</dbReference>
<proteinExistence type="predicted"/>
<dbReference type="InterPro" id="IPR050428">
    <property type="entry name" value="TCS_sensor_his_kinase"/>
</dbReference>
<comment type="catalytic activity">
    <reaction evidence="1">
        <text>ATP + protein L-histidine = ADP + protein N-phospho-L-histidine.</text>
        <dbReference type="EC" id="2.7.13.3"/>
    </reaction>
</comment>
<dbReference type="EC" id="2.7.13.3" evidence="3"/>
<dbReference type="Pfam" id="PF02518">
    <property type="entry name" value="HATPase_c"/>
    <property type="match status" value="1"/>
</dbReference>
<accession>A0A1N6F925</accession>
<evidence type="ECO:0000256" key="1">
    <source>
        <dbReference type="ARBA" id="ARBA00000085"/>
    </source>
</evidence>
<dbReference type="SUPFAM" id="SSF47384">
    <property type="entry name" value="Homodimeric domain of signal transducing histidine kinase"/>
    <property type="match status" value="1"/>
</dbReference>
<reference evidence="15" key="1">
    <citation type="submission" date="2016-11" db="EMBL/GenBank/DDBJ databases">
        <authorList>
            <person name="Varghese N."/>
            <person name="Submissions S."/>
        </authorList>
    </citation>
    <scope>NUCLEOTIDE SEQUENCE [LARGE SCALE GENOMIC DNA]</scope>
    <source>
        <strain evidence="15">DSM 22363</strain>
    </source>
</reference>
<dbReference type="CDD" id="cd00082">
    <property type="entry name" value="HisKA"/>
    <property type="match status" value="1"/>
</dbReference>
<dbReference type="OrthoDB" id="9805942at2"/>
<dbReference type="PROSITE" id="PS50109">
    <property type="entry name" value="HIS_KIN"/>
    <property type="match status" value="1"/>
</dbReference>
<evidence type="ECO:0000259" key="12">
    <source>
        <dbReference type="PROSITE" id="PS50109"/>
    </source>
</evidence>
<dbReference type="Pfam" id="PF00672">
    <property type="entry name" value="HAMP"/>
    <property type="match status" value="1"/>
</dbReference>
<keyword evidence="10 11" id="KW-0472">Membrane</keyword>
<keyword evidence="7 14" id="KW-0418">Kinase</keyword>
<dbReference type="RefSeq" id="WP_074205343.1">
    <property type="nucleotide sequence ID" value="NZ_FSQW01000002.1"/>
</dbReference>
<evidence type="ECO:0000256" key="9">
    <source>
        <dbReference type="ARBA" id="ARBA00023012"/>
    </source>
</evidence>
<keyword evidence="15" id="KW-1185">Reference proteome</keyword>
<keyword evidence="6 11" id="KW-0812">Transmembrane</keyword>
<dbReference type="PROSITE" id="PS50885">
    <property type="entry name" value="HAMP"/>
    <property type="match status" value="1"/>
</dbReference>
<dbReference type="Gene3D" id="1.10.287.130">
    <property type="match status" value="1"/>
</dbReference>
<dbReference type="InterPro" id="IPR025908">
    <property type="entry name" value="Sensor_TM1"/>
</dbReference>
<dbReference type="SMART" id="SM00304">
    <property type="entry name" value="HAMP"/>
    <property type="match status" value="1"/>
</dbReference>
<dbReference type="PANTHER" id="PTHR45436:SF5">
    <property type="entry name" value="SENSOR HISTIDINE KINASE TRCS"/>
    <property type="match status" value="1"/>
</dbReference>
<dbReference type="InterPro" id="IPR005467">
    <property type="entry name" value="His_kinase_dom"/>
</dbReference>
<organism evidence="14 15">
    <name type="scientific">Parasphingorhabdus marina DSM 22363</name>
    <dbReference type="NCBI Taxonomy" id="1123272"/>
    <lineage>
        <taxon>Bacteria</taxon>
        <taxon>Pseudomonadati</taxon>
        <taxon>Pseudomonadota</taxon>
        <taxon>Alphaproteobacteria</taxon>
        <taxon>Sphingomonadales</taxon>
        <taxon>Sphingomonadaceae</taxon>
        <taxon>Parasphingorhabdus</taxon>
    </lineage>
</organism>
<sequence length="537" mass="58959">MEQAIATPNKPPVDPDSSDLSLQWSRRLSLTTRILAVNILAIALLAGSLFYLNNYRDRLTEERLAQAELQLLIIGDALVDRSDTEQRKLVVQLATHLRNRIRIYDGNGIKVIDSFLLAEPAYEFIDPDTQPLRKDIARLLDKAIEFVVLTEPLGSYTEPTPDTGEAWPELRDLTPVSGPVSNVRLAPDRTPVIIAGAPLPRTGNGDGNTVLLTSNARDITRIVRAERSSVVLVIIAAALVSILLSLFLARTIVRPIRKLARAAVRVRLGREPEIAIPRMPGRRDEIGQLSRALSDMSGALRHRIDATEAFAADVSHEIKNPLASLRSALEGLDRVDDADLRRQLLDVANDDVRRIDRLISDISDASRVDAELARTRFEPVDIGRMLDELLASMEQREASSKIKIAYARPGKGAAMVFGDDGRLERVFANIIDNAISFSPDGGLIEILATPDGEDVVVQISDEGPGIPVDQREKIFARFHSDRPADEAFGKHSGLGLAIAKSIVEGHEGRILVHDKPAGMPGACFEIRLPKADSDRPR</sequence>
<feature type="transmembrane region" description="Helical" evidence="11">
    <location>
        <begin position="34"/>
        <end position="53"/>
    </location>
</feature>
<dbReference type="SMART" id="SM00387">
    <property type="entry name" value="HATPase_c"/>
    <property type="match status" value="1"/>
</dbReference>
<dbReference type="GO" id="GO:0016020">
    <property type="term" value="C:membrane"/>
    <property type="evidence" value="ECO:0007669"/>
    <property type="project" value="UniProtKB-SubCell"/>
</dbReference>
<protein>
    <recommendedName>
        <fullName evidence="3">histidine kinase</fullName>
        <ecNumber evidence="3">2.7.13.3</ecNumber>
    </recommendedName>
</protein>
<name>A0A1N6F925_9SPHN</name>
<evidence type="ECO:0000256" key="11">
    <source>
        <dbReference type="SAM" id="Phobius"/>
    </source>
</evidence>
<dbReference type="AlphaFoldDB" id="A0A1N6F925"/>
<keyword evidence="4" id="KW-0597">Phosphoprotein</keyword>
<evidence type="ECO:0000256" key="10">
    <source>
        <dbReference type="ARBA" id="ARBA00023136"/>
    </source>
</evidence>
<evidence type="ECO:0000313" key="15">
    <source>
        <dbReference type="Proteomes" id="UP000185192"/>
    </source>
</evidence>
<dbReference type="InterPro" id="IPR003594">
    <property type="entry name" value="HATPase_dom"/>
</dbReference>
<dbReference type="InterPro" id="IPR003660">
    <property type="entry name" value="HAMP_dom"/>
</dbReference>
<feature type="transmembrane region" description="Helical" evidence="11">
    <location>
        <begin position="230"/>
        <end position="249"/>
    </location>
</feature>
<feature type="domain" description="Histidine kinase" evidence="12">
    <location>
        <begin position="313"/>
        <end position="532"/>
    </location>
</feature>
<dbReference type="InterPro" id="IPR036097">
    <property type="entry name" value="HisK_dim/P_sf"/>
</dbReference>
<evidence type="ECO:0000256" key="2">
    <source>
        <dbReference type="ARBA" id="ARBA00004370"/>
    </source>
</evidence>
<evidence type="ECO:0000259" key="13">
    <source>
        <dbReference type="PROSITE" id="PS50885"/>
    </source>
</evidence>
<dbReference type="SMART" id="SM00388">
    <property type="entry name" value="HisKA"/>
    <property type="match status" value="1"/>
</dbReference>
<evidence type="ECO:0000313" key="14">
    <source>
        <dbReference type="EMBL" id="SIN91802.1"/>
    </source>
</evidence>
<dbReference type="Pfam" id="PF13755">
    <property type="entry name" value="Sensor_TM1"/>
    <property type="match status" value="1"/>
</dbReference>
<dbReference type="Gene3D" id="6.10.340.10">
    <property type="match status" value="1"/>
</dbReference>
<dbReference type="STRING" id="1123272.SAMN02745824_2293"/>
<dbReference type="InterPro" id="IPR004358">
    <property type="entry name" value="Sig_transdc_His_kin-like_C"/>
</dbReference>
<dbReference type="Gene3D" id="3.30.565.10">
    <property type="entry name" value="Histidine kinase-like ATPase, C-terminal domain"/>
    <property type="match status" value="1"/>
</dbReference>
<dbReference type="Proteomes" id="UP000185192">
    <property type="component" value="Unassembled WGS sequence"/>
</dbReference>
<dbReference type="InterPro" id="IPR036890">
    <property type="entry name" value="HATPase_C_sf"/>
</dbReference>
<dbReference type="GO" id="GO:0000155">
    <property type="term" value="F:phosphorelay sensor kinase activity"/>
    <property type="evidence" value="ECO:0007669"/>
    <property type="project" value="InterPro"/>
</dbReference>
<evidence type="ECO:0000256" key="4">
    <source>
        <dbReference type="ARBA" id="ARBA00022553"/>
    </source>
</evidence>
<keyword evidence="5" id="KW-0808">Transferase</keyword>
<dbReference type="SUPFAM" id="SSF158472">
    <property type="entry name" value="HAMP domain-like"/>
    <property type="match status" value="1"/>
</dbReference>
<dbReference type="PRINTS" id="PR00344">
    <property type="entry name" value="BCTRLSENSOR"/>
</dbReference>
<evidence type="ECO:0000256" key="5">
    <source>
        <dbReference type="ARBA" id="ARBA00022679"/>
    </source>
</evidence>
<gene>
    <name evidence="14" type="ORF">SAMN02745824_2293</name>
</gene>
<keyword evidence="9" id="KW-0902">Two-component regulatory system</keyword>
<dbReference type="Pfam" id="PF00512">
    <property type="entry name" value="HisKA"/>
    <property type="match status" value="1"/>
</dbReference>
<dbReference type="SUPFAM" id="SSF55874">
    <property type="entry name" value="ATPase domain of HSP90 chaperone/DNA topoisomerase II/histidine kinase"/>
    <property type="match status" value="1"/>
</dbReference>
<evidence type="ECO:0000256" key="3">
    <source>
        <dbReference type="ARBA" id="ARBA00012438"/>
    </source>
</evidence>
<comment type="subcellular location">
    <subcellularLocation>
        <location evidence="2">Membrane</location>
    </subcellularLocation>
</comment>
<evidence type="ECO:0000256" key="8">
    <source>
        <dbReference type="ARBA" id="ARBA00022989"/>
    </source>
</evidence>
<evidence type="ECO:0000256" key="6">
    <source>
        <dbReference type="ARBA" id="ARBA00022692"/>
    </source>
</evidence>
<dbReference type="PANTHER" id="PTHR45436">
    <property type="entry name" value="SENSOR HISTIDINE KINASE YKOH"/>
    <property type="match status" value="1"/>
</dbReference>